<dbReference type="InterPro" id="IPR001357">
    <property type="entry name" value="BRCT_dom"/>
</dbReference>
<sequence length="102" mass="12054">MGWLRSRNDEHGKLFAGRRFMILRKLTMNPYFDYKQLIELVQQCGGEILSCYENLSPEKLYIIFSKHSKAIEESKNIENLYKCDVVTMEWVLDSISEELNLT</sequence>
<dbReference type="AlphaFoldDB" id="O44486"/>
<keyword evidence="2" id="KW-0677">Repeat</keyword>
<dbReference type="WormBase" id="F42A6.5">
    <property type="protein sequence ID" value="CE40058"/>
    <property type="gene ID" value="WBGene00018327"/>
</dbReference>
<dbReference type="Proteomes" id="UP000001940">
    <property type="component" value="Chromosome IV"/>
</dbReference>
<reference evidence="7 8" key="1">
    <citation type="journal article" date="1998" name="Science">
        <title>Genome sequence of the nematode C. elegans: a platform for investigating biology.</title>
        <authorList>
            <consortium name="The C. elegans sequencing consortium"/>
            <person name="Sulson J.E."/>
            <person name="Waterston R."/>
        </authorList>
    </citation>
    <scope>NUCLEOTIDE SEQUENCE [LARGE SCALE GENOMIC DNA]</scope>
    <source>
        <strain evidence="7 8">Bristol N2</strain>
    </source>
</reference>
<evidence type="ECO:0000313" key="7">
    <source>
        <dbReference type="EMBL" id="CCD71132.1"/>
    </source>
</evidence>
<dbReference type="InParanoid" id="O44486"/>
<dbReference type="Bgee" id="WBGene00018327">
    <property type="expression patterns" value="Expressed in germ line (C elegans) and 1 other cell type or tissue"/>
</dbReference>
<evidence type="ECO:0000313" key="9">
    <source>
        <dbReference type="WormBase" id="F42A6.5"/>
    </source>
</evidence>
<keyword evidence="8" id="KW-1185">Reference proteome</keyword>
<dbReference type="Gene3D" id="3.40.50.10190">
    <property type="entry name" value="BRCT domain"/>
    <property type="match status" value="1"/>
</dbReference>
<dbReference type="Pfam" id="PF16589">
    <property type="entry name" value="BRCT_2"/>
    <property type="match status" value="1"/>
</dbReference>
<dbReference type="PIR" id="T32618">
    <property type="entry name" value="T32618"/>
</dbReference>
<dbReference type="SMR" id="O44486"/>
<evidence type="ECO:0000259" key="6">
    <source>
        <dbReference type="PROSITE" id="PS50172"/>
    </source>
</evidence>
<evidence type="ECO:0000256" key="4">
    <source>
        <dbReference type="ARBA" id="ARBA00023204"/>
    </source>
</evidence>
<dbReference type="GO" id="GO:0006281">
    <property type="term" value="P:DNA repair"/>
    <property type="evidence" value="ECO:0007669"/>
    <property type="project" value="UniProtKB-KW"/>
</dbReference>
<name>O44486_CAEEL</name>
<dbReference type="InterPro" id="IPR031099">
    <property type="entry name" value="BRCA1-associated"/>
</dbReference>
<dbReference type="GO" id="GO:0005634">
    <property type="term" value="C:nucleus"/>
    <property type="evidence" value="ECO:0007669"/>
    <property type="project" value="UniProtKB-SubCell"/>
</dbReference>
<dbReference type="GeneID" id="185649"/>
<evidence type="ECO:0000256" key="1">
    <source>
        <dbReference type="ARBA" id="ARBA00004123"/>
    </source>
</evidence>
<dbReference type="SMART" id="SM00292">
    <property type="entry name" value="BRCT"/>
    <property type="match status" value="1"/>
</dbReference>
<dbReference type="OrthoDB" id="5790173at2759"/>
<dbReference type="PaxDb" id="6239-F42A6.5"/>
<dbReference type="InterPro" id="IPR036420">
    <property type="entry name" value="BRCT_dom_sf"/>
</dbReference>
<dbReference type="PANTHER" id="PTHR13763:SF0">
    <property type="entry name" value="BREAST CANCER TYPE 1 SUSCEPTIBILITY PROTEIN"/>
    <property type="match status" value="1"/>
</dbReference>
<accession>O44486</accession>
<keyword evidence="4" id="KW-0234">DNA repair</keyword>
<dbReference type="HOGENOM" id="CLU_179520_0_0_1"/>
<keyword evidence="3" id="KW-0227">DNA damage</keyword>
<dbReference type="PANTHER" id="PTHR13763">
    <property type="entry name" value="BREAST CANCER TYPE 1 SUSCEPTIBILITY PROTEIN BRCA1"/>
    <property type="match status" value="1"/>
</dbReference>
<keyword evidence="5" id="KW-0539">Nucleus</keyword>
<comment type="subcellular location">
    <subcellularLocation>
        <location evidence="1">Nucleus</location>
    </subcellularLocation>
</comment>
<evidence type="ECO:0000313" key="8">
    <source>
        <dbReference type="Proteomes" id="UP000001940"/>
    </source>
</evidence>
<dbReference type="eggNOG" id="KOG4362">
    <property type="taxonomic scope" value="Eukaryota"/>
</dbReference>
<dbReference type="PROSITE" id="PS50172">
    <property type="entry name" value="BRCT"/>
    <property type="match status" value="1"/>
</dbReference>
<dbReference type="UCSC" id="F42A6.5">
    <property type="organism name" value="c. elegans"/>
</dbReference>
<evidence type="ECO:0000256" key="2">
    <source>
        <dbReference type="ARBA" id="ARBA00022737"/>
    </source>
</evidence>
<dbReference type="AGR" id="WB:WBGene00018327"/>
<dbReference type="FunFam" id="3.40.50.10190:FF:000214">
    <property type="entry name" value="Breast cancer type 1 susceptibility protein homolog"/>
    <property type="match status" value="1"/>
</dbReference>
<organism evidence="7 8">
    <name type="scientific">Caenorhabditis elegans</name>
    <dbReference type="NCBI Taxonomy" id="6239"/>
    <lineage>
        <taxon>Eukaryota</taxon>
        <taxon>Metazoa</taxon>
        <taxon>Ecdysozoa</taxon>
        <taxon>Nematoda</taxon>
        <taxon>Chromadorea</taxon>
        <taxon>Rhabditida</taxon>
        <taxon>Rhabditina</taxon>
        <taxon>Rhabditomorpha</taxon>
        <taxon>Rhabditoidea</taxon>
        <taxon>Rhabditidae</taxon>
        <taxon>Peloderinae</taxon>
        <taxon>Caenorhabditis</taxon>
    </lineage>
</organism>
<gene>
    <name evidence="7" type="ORF">CELE_F42A6.5</name>
    <name evidence="7 9" type="ORF">F42A6.5</name>
</gene>
<dbReference type="CTD" id="185649"/>
<dbReference type="KEGG" id="cel:CELE_F42A6.5"/>
<dbReference type="STRING" id="6239.F42A6.5.1"/>
<evidence type="ECO:0000256" key="3">
    <source>
        <dbReference type="ARBA" id="ARBA00022763"/>
    </source>
</evidence>
<dbReference type="EMBL" id="BX284604">
    <property type="protein sequence ID" value="CCD71132.1"/>
    <property type="molecule type" value="Genomic_DNA"/>
</dbReference>
<evidence type="ECO:0000256" key="5">
    <source>
        <dbReference type="ARBA" id="ARBA00023242"/>
    </source>
</evidence>
<proteinExistence type="predicted"/>
<dbReference type="FunCoup" id="O44486">
    <property type="interactions" value="126"/>
</dbReference>
<dbReference type="SUPFAM" id="SSF52113">
    <property type="entry name" value="BRCT domain"/>
    <property type="match status" value="1"/>
</dbReference>
<feature type="domain" description="BRCT" evidence="6">
    <location>
        <begin position="10"/>
        <end position="102"/>
    </location>
</feature>
<protein>
    <submittedName>
        <fullName evidence="7">BRCT domain-containing protein</fullName>
    </submittedName>
</protein>
<dbReference type="RefSeq" id="NP_500323.2">
    <property type="nucleotide sequence ID" value="NM_067922.2"/>
</dbReference>